<dbReference type="AlphaFoldDB" id="A0A1G9C2W3"/>
<organism evidence="1 2">
    <name type="scientific">Paenibacillus typhae</name>
    <dbReference type="NCBI Taxonomy" id="1174501"/>
    <lineage>
        <taxon>Bacteria</taxon>
        <taxon>Bacillati</taxon>
        <taxon>Bacillota</taxon>
        <taxon>Bacilli</taxon>
        <taxon>Bacillales</taxon>
        <taxon>Paenibacillaceae</taxon>
        <taxon>Paenibacillus</taxon>
    </lineage>
</organism>
<evidence type="ECO:0008006" key="3">
    <source>
        <dbReference type="Google" id="ProtNLM"/>
    </source>
</evidence>
<dbReference type="EMBL" id="FNDX01000042">
    <property type="protein sequence ID" value="SDK45976.1"/>
    <property type="molecule type" value="Genomic_DNA"/>
</dbReference>
<evidence type="ECO:0000313" key="1">
    <source>
        <dbReference type="EMBL" id="SDK45976.1"/>
    </source>
</evidence>
<dbReference type="Gene3D" id="3.30.460.40">
    <property type="match status" value="1"/>
</dbReference>
<reference evidence="2" key="1">
    <citation type="submission" date="2016-10" db="EMBL/GenBank/DDBJ databases">
        <authorList>
            <person name="Varghese N."/>
            <person name="Submissions S."/>
        </authorList>
    </citation>
    <scope>NUCLEOTIDE SEQUENCE [LARGE SCALE GENOMIC DNA]</scope>
    <source>
        <strain evidence="2">CGMCC 1.11012</strain>
    </source>
</reference>
<dbReference type="InterPro" id="IPR043519">
    <property type="entry name" value="NT_sf"/>
</dbReference>
<proteinExistence type="predicted"/>
<protein>
    <recommendedName>
        <fullName evidence="3">Nucleotidyl transferase AbiEii toxin, Type IV TA system</fullName>
    </recommendedName>
</protein>
<dbReference type="Proteomes" id="UP000199050">
    <property type="component" value="Unassembled WGS sequence"/>
</dbReference>
<sequence>MAGTGMSYIQETALRKVAEALDLSWMEKPPVWLLGGSCSLMLHNVSLSRPPADIDLYADLEDAAPLHEALSCYSADNGPEEDYSGNCYSRRSRYIVGEMKVELVCGFRIGNPPFGYTVDIHSLFRHAPVSGIGSSLIRLMPLAHELLYNMLRGRTERCRDIAGRMLSSLQQHASLLEQLAEQNRLDPACRAELNRLLGQPPETEFRKETAR</sequence>
<dbReference type="STRING" id="1174501.SAMN05216192_14255"/>
<dbReference type="SUPFAM" id="SSF81301">
    <property type="entry name" value="Nucleotidyltransferase"/>
    <property type="match status" value="1"/>
</dbReference>
<name>A0A1G9C2W3_9BACL</name>
<accession>A0A1G9C2W3</accession>
<gene>
    <name evidence="1" type="ORF">SAMN05216192_14255</name>
</gene>
<evidence type="ECO:0000313" key="2">
    <source>
        <dbReference type="Proteomes" id="UP000199050"/>
    </source>
</evidence>
<keyword evidence="2" id="KW-1185">Reference proteome</keyword>